<evidence type="ECO:0000313" key="4">
    <source>
        <dbReference type="EMBL" id="PNY14620.1"/>
    </source>
</evidence>
<dbReference type="NCBIfam" id="TIGR00756">
    <property type="entry name" value="PPR"/>
    <property type="match status" value="1"/>
</dbReference>
<reference evidence="4 5" key="2">
    <citation type="journal article" date="2017" name="Front. Plant Sci.">
        <title>Gene Classification and Mining of Molecular Markers Useful in Red Clover (Trifolium pratense) Breeding.</title>
        <authorList>
            <person name="Istvanek J."/>
            <person name="Dluhosova J."/>
            <person name="Dluhos P."/>
            <person name="Patkova L."/>
            <person name="Nedelnik J."/>
            <person name="Repkova J."/>
        </authorList>
    </citation>
    <scope>NUCLEOTIDE SEQUENCE [LARGE SCALE GENOMIC DNA]</scope>
    <source>
        <strain evidence="5">cv. Tatra</strain>
        <tissue evidence="4">Young leaves</tissue>
    </source>
</reference>
<sequence length="104" mass="11436">MVSYTTMISGLFHEMSRKGVARDLTSYNSLIKGLCQKGELVKATDLLHELLAHGLEPSVSSFTPLIKKLCEVGDIEEGNLTQGMEWLLFAKHAELEAETQGADI</sequence>
<comment type="similarity">
    <text evidence="1">Belongs to the PPR family. P subfamily.</text>
</comment>
<name>A0A2K3PH50_TRIPR</name>
<evidence type="ECO:0000256" key="1">
    <source>
        <dbReference type="ARBA" id="ARBA00007626"/>
    </source>
</evidence>
<dbReference type="ExpressionAtlas" id="A0A2K3PH50">
    <property type="expression patterns" value="baseline"/>
</dbReference>
<evidence type="ECO:0000313" key="5">
    <source>
        <dbReference type="Proteomes" id="UP000236291"/>
    </source>
</evidence>
<proteinExistence type="inferred from homology"/>
<dbReference type="InterPro" id="IPR011990">
    <property type="entry name" value="TPR-like_helical_dom_sf"/>
</dbReference>
<accession>A0A2K3PH50</accession>
<dbReference type="Proteomes" id="UP000236291">
    <property type="component" value="Unassembled WGS sequence"/>
</dbReference>
<dbReference type="PROSITE" id="PS51375">
    <property type="entry name" value="PPR"/>
    <property type="match status" value="1"/>
</dbReference>
<dbReference type="InterPro" id="IPR050667">
    <property type="entry name" value="PPR-containing_protein"/>
</dbReference>
<dbReference type="Gene3D" id="1.25.40.10">
    <property type="entry name" value="Tetratricopeptide repeat domain"/>
    <property type="match status" value="1"/>
</dbReference>
<gene>
    <name evidence="4" type="ORF">L195_g011304</name>
</gene>
<comment type="caution">
    <text evidence="4">The sequence shown here is derived from an EMBL/GenBank/DDBJ whole genome shotgun (WGS) entry which is preliminary data.</text>
</comment>
<dbReference type="AlphaFoldDB" id="A0A2K3PH50"/>
<organism evidence="4 5">
    <name type="scientific">Trifolium pratense</name>
    <name type="common">Red clover</name>
    <dbReference type="NCBI Taxonomy" id="57577"/>
    <lineage>
        <taxon>Eukaryota</taxon>
        <taxon>Viridiplantae</taxon>
        <taxon>Streptophyta</taxon>
        <taxon>Embryophyta</taxon>
        <taxon>Tracheophyta</taxon>
        <taxon>Spermatophyta</taxon>
        <taxon>Magnoliopsida</taxon>
        <taxon>eudicotyledons</taxon>
        <taxon>Gunneridae</taxon>
        <taxon>Pentapetalae</taxon>
        <taxon>rosids</taxon>
        <taxon>fabids</taxon>
        <taxon>Fabales</taxon>
        <taxon>Fabaceae</taxon>
        <taxon>Papilionoideae</taxon>
        <taxon>50 kb inversion clade</taxon>
        <taxon>NPAAA clade</taxon>
        <taxon>Hologalegina</taxon>
        <taxon>IRL clade</taxon>
        <taxon>Trifolieae</taxon>
        <taxon>Trifolium</taxon>
    </lineage>
</organism>
<feature type="repeat" description="PPR" evidence="3">
    <location>
        <begin position="23"/>
        <end position="57"/>
    </location>
</feature>
<dbReference type="InterPro" id="IPR002885">
    <property type="entry name" value="PPR_rpt"/>
</dbReference>
<dbReference type="PANTHER" id="PTHR47939:SF13">
    <property type="entry name" value="OS03G0201400 PROTEIN"/>
    <property type="match status" value="1"/>
</dbReference>
<dbReference type="Pfam" id="PF13041">
    <property type="entry name" value="PPR_2"/>
    <property type="match status" value="1"/>
</dbReference>
<evidence type="ECO:0000256" key="3">
    <source>
        <dbReference type="PROSITE-ProRule" id="PRU00708"/>
    </source>
</evidence>
<protein>
    <submittedName>
        <fullName evidence="4">Pentatricopeptide repeat-containing protein at5g18950-like protein</fullName>
    </submittedName>
</protein>
<keyword evidence="2" id="KW-0677">Repeat</keyword>
<evidence type="ECO:0000256" key="2">
    <source>
        <dbReference type="ARBA" id="ARBA00022737"/>
    </source>
</evidence>
<dbReference type="EMBL" id="ASHM01007007">
    <property type="protein sequence ID" value="PNY14620.1"/>
    <property type="molecule type" value="Genomic_DNA"/>
</dbReference>
<dbReference type="STRING" id="57577.A0A2K3PH50"/>
<dbReference type="PANTHER" id="PTHR47939">
    <property type="entry name" value="MEMBRANE-ASSOCIATED SALT-INDUCIBLE PROTEIN-LIKE"/>
    <property type="match status" value="1"/>
</dbReference>
<reference evidence="4 5" key="1">
    <citation type="journal article" date="2014" name="Am. J. Bot.">
        <title>Genome assembly and annotation for red clover (Trifolium pratense; Fabaceae).</title>
        <authorList>
            <person name="Istvanek J."/>
            <person name="Jaros M."/>
            <person name="Krenek A."/>
            <person name="Repkova J."/>
        </authorList>
    </citation>
    <scope>NUCLEOTIDE SEQUENCE [LARGE SCALE GENOMIC DNA]</scope>
    <source>
        <strain evidence="5">cv. Tatra</strain>
        <tissue evidence="4">Young leaves</tissue>
    </source>
</reference>